<sequence length="93" mass="10162">MADVLVSCINKRDRNSTHEGITHLGNPNSANGGWKWTRAQVIASIEAKDNTFYTLVNGNRGNIGVVDGPNGKYVRTYADGKWNDNLLALPECS</sequence>
<organism evidence="1 2">
    <name type="scientific">Rhizobium leguminosarum</name>
    <dbReference type="NCBI Taxonomy" id="384"/>
    <lineage>
        <taxon>Bacteria</taxon>
        <taxon>Pseudomonadati</taxon>
        <taxon>Pseudomonadota</taxon>
        <taxon>Alphaproteobacteria</taxon>
        <taxon>Hyphomicrobiales</taxon>
        <taxon>Rhizobiaceae</taxon>
        <taxon>Rhizobium/Agrobacterium group</taxon>
        <taxon>Rhizobium</taxon>
    </lineage>
</organism>
<dbReference type="AlphaFoldDB" id="A0AAE2MJQ6"/>
<dbReference type="Proteomes" id="UP000538507">
    <property type="component" value="Unassembled WGS sequence"/>
</dbReference>
<dbReference type="RefSeq" id="WP_183607514.1">
    <property type="nucleotide sequence ID" value="NZ_JACHAZ010000001.1"/>
</dbReference>
<protein>
    <recommendedName>
        <fullName evidence="3">DUF3892 domain-containing protein</fullName>
    </recommendedName>
</protein>
<comment type="caution">
    <text evidence="1">The sequence shown here is derived from an EMBL/GenBank/DDBJ whole genome shotgun (WGS) entry which is preliminary data.</text>
</comment>
<evidence type="ECO:0000313" key="2">
    <source>
        <dbReference type="Proteomes" id="UP000538507"/>
    </source>
</evidence>
<proteinExistence type="predicted"/>
<dbReference type="InterPro" id="IPR024997">
    <property type="entry name" value="DUF3892"/>
</dbReference>
<name>A0AAE2MJQ6_RHILE</name>
<evidence type="ECO:0000313" key="1">
    <source>
        <dbReference type="EMBL" id="MBB4290601.1"/>
    </source>
</evidence>
<reference evidence="1 2" key="1">
    <citation type="submission" date="2020-08" db="EMBL/GenBank/DDBJ databases">
        <title>Genomic Encyclopedia of Type Strains, Phase IV (KMG-V): Genome sequencing to study the core and pangenomes of soil and plant-associated prokaryotes.</title>
        <authorList>
            <person name="Whitman W."/>
        </authorList>
    </citation>
    <scope>NUCLEOTIDE SEQUENCE [LARGE SCALE GENOMIC DNA]</scope>
    <source>
        <strain evidence="1 2">SEMIA 415</strain>
    </source>
</reference>
<accession>A0AAE2MJQ6</accession>
<evidence type="ECO:0008006" key="3">
    <source>
        <dbReference type="Google" id="ProtNLM"/>
    </source>
</evidence>
<dbReference type="EMBL" id="JACIGO010000002">
    <property type="protein sequence ID" value="MBB4290601.1"/>
    <property type="molecule type" value="Genomic_DNA"/>
</dbReference>
<gene>
    <name evidence="1" type="ORF">GGE16_002641</name>
</gene>
<dbReference type="Pfam" id="PF13031">
    <property type="entry name" value="DUF3892"/>
    <property type="match status" value="1"/>
</dbReference>